<accession>A0AB39RWA0</accession>
<dbReference type="PANTHER" id="PTHR43802:SF1">
    <property type="entry name" value="IP11341P-RELATED"/>
    <property type="match status" value="1"/>
</dbReference>
<dbReference type="Gene3D" id="3.90.226.10">
    <property type="entry name" value="2-enoyl-CoA Hydratase, Chain A, domain 1"/>
    <property type="match status" value="1"/>
</dbReference>
<dbReference type="EMBL" id="CP163440">
    <property type="protein sequence ID" value="XDQ59529.1"/>
    <property type="molecule type" value="Genomic_DNA"/>
</dbReference>
<dbReference type="InterPro" id="IPR001753">
    <property type="entry name" value="Enoyl-CoA_hydra/iso"/>
</dbReference>
<dbReference type="AlphaFoldDB" id="A0AB39RWA0"/>
<dbReference type="SUPFAM" id="SSF52096">
    <property type="entry name" value="ClpP/crotonase"/>
    <property type="match status" value="1"/>
</dbReference>
<evidence type="ECO:0000313" key="2">
    <source>
        <dbReference type="EMBL" id="XDQ59529.1"/>
    </source>
</evidence>
<reference evidence="2" key="1">
    <citation type="submission" date="2024-07" db="EMBL/GenBank/DDBJ databases">
        <authorList>
            <person name="Yu S.T."/>
        </authorList>
    </citation>
    <scope>NUCLEOTIDE SEQUENCE</scope>
    <source>
        <strain evidence="2">R35</strain>
    </source>
</reference>
<evidence type="ECO:0000256" key="1">
    <source>
        <dbReference type="ARBA" id="ARBA00005254"/>
    </source>
</evidence>
<comment type="similarity">
    <text evidence="1">Belongs to the enoyl-CoA hydratase/isomerase family.</text>
</comment>
<gene>
    <name evidence="2" type="ORF">AB5J50_01230</name>
</gene>
<organism evidence="2">
    <name type="scientific">Streptomyces sp. R35</name>
    <dbReference type="NCBI Taxonomy" id="3238630"/>
    <lineage>
        <taxon>Bacteria</taxon>
        <taxon>Bacillati</taxon>
        <taxon>Actinomycetota</taxon>
        <taxon>Actinomycetes</taxon>
        <taxon>Kitasatosporales</taxon>
        <taxon>Streptomycetaceae</taxon>
        <taxon>Streptomyces</taxon>
    </lineage>
</organism>
<dbReference type="Pfam" id="PF00378">
    <property type="entry name" value="ECH_1"/>
    <property type="match status" value="1"/>
</dbReference>
<dbReference type="InterPro" id="IPR029045">
    <property type="entry name" value="ClpP/crotonase-like_dom_sf"/>
</dbReference>
<name>A0AB39RWA0_9ACTN</name>
<proteinExistence type="inferred from homology"/>
<dbReference type="CDD" id="cd06558">
    <property type="entry name" value="crotonase-like"/>
    <property type="match status" value="1"/>
</dbReference>
<dbReference type="PANTHER" id="PTHR43802">
    <property type="entry name" value="ENOYL-COA HYDRATASE"/>
    <property type="match status" value="1"/>
</dbReference>
<dbReference type="RefSeq" id="WP_369254059.1">
    <property type="nucleotide sequence ID" value="NZ_CP163440.1"/>
</dbReference>
<dbReference type="GO" id="GO:0003824">
    <property type="term" value="F:catalytic activity"/>
    <property type="evidence" value="ECO:0007669"/>
    <property type="project" value="UniProtKB-ARBA"/>
</dbReference>
<protein>
    <submittedName>
        <fullName evidence="2">Enoyl-CoA hydratase-related protein</fullName>
    </submittedName>
</protein>
<sequence>MDGRWTDGVLWLTFARPRARNALTIAMRRGLIEAVRAADADAETRLVILTGTDPAFSAGIDLKEALGNGAGSPRGARADPAEVVRACRTPVLGVINGLATRGRWSWRSRARSSSPA</sequence>